<evidence type="ECO:0000259" key="1">
    <source>
        <dbReference type="PROSITE" id="PS51468"/>
    </source>
</evidence>
<dbReference type="PROSITE" id="PS51468">
    <property type="entry name" value="VIT"/>
    <property type="match status" value="1"/>
</dbReference>
<dbReference type="PANTHER" id="PTHR45737:SF6">
    <property type="entry name" value="VON WILLEBRAND FACTOR A DOMAIN-CONTAINING PROTEIN 5A"/>
    <property type="match status" value="1"/>
</dbReference>
<dbReference type="Pfam" id="PF08487">
    <property type="entry name" value="VIT"/>
    <property type="match status" value="1"/>
</dbReference>
<comment type="caution">
    <text evidence="2">The sequence shown here is derived from an EMBL/GenBank/DDBJ whole genome shotgun (WGS) entry which is preliminary data.</text>
</comment>
<accession>A0AAE0DFB6</accession>
<organism evidence="2 3">
    <name type="scientific">Lepraria neglecta</name>
    <dbReference type="NCBI Taxonomy" id="209136"/>
    <lineage>
        <taxon>Eukaryota</taxon>
        <taxon>Fungi</taxon>
        <taxon>Dikarya</taxon>
        <taxon>Ascomycota</taxon>
        <taxon>Pezizomycotina</taxon>
        <taxon>Lecanoromycetes</taxon>
        <taxon>OSLEUM clade</taxon>
        <taxon>Lecanoromycetidae</taxon>
        <taxon>Lecanorales</taxon>
        <taxon>Lecanorineae</taxon>
        <taxon>Stereocaulaceae</taxon>
        <taxon>Lepraria</taxon>
    </lineage>
</organism>
<dbReference type="PANTHER" id="PTHR45737">
    <property type="entry name" value="VON WILLEBRAND FACTOR A DOMAIN-CONTAINING PROTEIN 5A"/>
    <property type="match status" value="1"/>
</dbReference>
<feature type="domain" description="VIT" evidence="1">
    <location>
        <begin position="1"/>
        <end position="91"/>
    </location>
</feature>
<protein>
    <recommendedName>
        <fullName evidence="1">VIT domain-containing protein</fullName>
    </recommendedName>
</protein>
<keyword evidence="3" id="KW-1185">Reference proteome</keyword>
<evidence type="ECO:0000313" key="3">
    <source>
        <dbReference type="Proteomes" id="UP001276659"/>
    </source>
</evidence>
<reference evidence="2" key="1">
    <citation type="submission" date="2022-11" db="EMBL/GenBank/DDBJ databases">
        <title>Chromosomal genome sequence assembly and mating type (MAT) locus characterization of the leprose asexual lichenized fungus Lepraria neglecta (Nyl.) Erichsen.</title>
        <authorList>
            <person name="Allen J.L."/>
            <person name="Pfeffer B."/>
        </authorList>
    </citation>
    <scope>NUCLEOTIDE SEQUENCE</scope>
    <source>
        <strain evidence="2">Allen 5258</strain>
    </source>
</reference>
<dbReference type="Proteomes" id="UP001276659">
    <property type="component" value="Unassembled WGS sequence"/>
</dbReference>
<dbReference type="AlphaFoldDB" id="A0AAE0DFB6"/>
<dbReference type="InterPro" id="IPR013694">
    <property type="entry name" value="VIT"/>
</dbReference>
<dbReference type="EMBL" id="JASNWA010000010">
    <property type="protein sequence ID" value="KAK3168747.1"/>
    <property type="molecule type" value="Genomic_DNA"/>
</dbReference>
<proteinExistence type="predicted"/>
<sequence>MRKTCLGGSEKARLKTTQDFSKTPYRQAIFIAKATNFGAQALPKATYNKAVARGETAGLLEQLPEASDAFSTNLGNIPAGGKGLVEITYVGELKHDAEVDGMRWTLPTKIVPRYGDVPEALGRVRCQEEGGISITVDVDVGETSQIQSLKSPSHPVAVTIGNTSKTKGYPKWYRGSATIALENAQLDKDFVFLFSNKVIGNPTAFLETHPAIRN</sequence>
<evidence type="ECO:0000313" key="2">
    <source>
        <dbReference type="EMBL" id="KAK3168747.1"/>
    </source>
</evidence>
<name>A0AAE0DFB6_9LECA</name>
<gene>
    <name evidence="2" type="ORF">OEA41_005195</name>
</gene>